<dbReference type="SUPFAM" id="SSF52540">
    <property type="entry name" value="P-loop containing nucleoside triphosphate hydrolases"/>
    <property type="match status" value="1"/>
</dbReference>
<dbReference type="Pfam" id="PF13671">
    <property type="entry name" value="AAA_33"/>
    <property type="match status" value="1"/>
</dbReference>
<organism evidence="1 2">
    <name type="scientific">Paenibacillus flagellatus</name>
    <dbReference type="NCBI Taxonomy" id="2211139"/>
    <lineage>
        <taxon>Bacteria</taxon>
        <taxon>Bacillati</taxon>
        <taxon>Bacillota</taxon>
        <taxon>Bacilli</taxon>
        <taxon>Bacillales</taxon>
        <taxon>Paenibacillaceae</taxon>
        <taxon>Paenibacillus</taxon>
    </lineage>
</organism>
<proteinExistence type="predicted"/>
<sequence length="200" mass="23079">MATILWINGAFGAGKTQTAYELHRRIPESFVFDPENAGYYIRKNLPKGAAKDDFQDYAMWREFNYAMLNHLRREYNGVVIAPMTVVNPRYFEEIVGRLRDDGAIVHHFALCVSKEELYRRLRGRGEKADSWPVRQIDRCVEGLAAEVFKHHLQTDHMPIETVAETIASMSGITLVPDRKGKLGKKLDRLKTQLKHIRFFG</sequence>
<comment type="caution">
    <text evidence="1">The sequence shown here is derived from an EMBL/GenBank/DDBJ whole genome shotgun (WGS) entry which is preliminary data.</text>
</comment>
<protein>
    <submittedName>
        <fullName evidence="1">Tunicamycin resistance protein</fullName>
    </submittedName>
</protein>
<evidence type="ECO:0000313" key="2">
    <source>
        <dbReference type="Proteomes" id="UP000247476"/>
    </source>
</evidence>
<dbReference type="AlphaFoldDB" id="A0A2V5KKE5"/>
<accession>A0A2V5KKE5</accession>
<dbReference type="Gene3D" id="3.40.50.300">
    <property type="entry name" value="P-loop containing nucleotide triphosphate hydrolases"/>
    <property type="match status" value="1"/>
</dbReference>
<dbReference type="Proteomes" id="UP000247476">
    <property type="component" value="Unassembled WGS sequence"/>
</dbReference>
<gene>
    <name evidence="1" type="ORF">DLM86_27055</name>
</gene>
<dbReference type="OrthoDB" id="9799092at2"/>
<keyword evidence="2" id="KW-1185">Reference proteome</keyword>
<dbReference type="InterPro" id="IPR027417">
    <property type="entry name" value="P-loop_NTPase"/>
</dbReference>
<name>A0A2V5KKE5_9BACL</name>
<dbReference type="EMBL" id="QJVJ01000015">
    <property type="protein sequence ID" value="PYI51027.1"/>
    <property type="molecule type" value="Genomic_DNA"/>
</dbReference>
<dbReference type="RefSeq" id="WP_110843181.1">
    <property type="nucleotide sequence ID" value="NZ_QJVJ01000015.1"/>
</dbReference>
<reference evidence="1 2" key="1">
    <citation type="submission" date="2018-05" db="EMBL/GenBank/DDBJ databases">
        <title>Paenibacillus flagellatus sp. nov., isolated from selenium mineral soil.</title>
        <authorList>
            <person name="Dai X."/>
        </authorList>
    </citation>
    <scope>NUCLEOTIDE SEQUENCE [LARGE SCALE GENOMIC DNA]</scope>
    <source>
        <strain evidence="1 2">DXL2</strain>
    </source>
</reference>
<evidence type="ECO:0000313" key="1">
    <source>
        <dbReference type="EMBL" id="PYI51027.1"/>
    </source>
</evidence>